<accession>A0A1N7RWJ5</accession>
<dbReference type="EMBL" id="CYGY02000023">
    <property type="protein sequence ID" value="SIT39470.1"/>
    <property type="molecule type" value="Genomic_DNA"/>
</dbReference>
<organism evidence="1 2">
    <name type="scientific">Paraburkholderia piptadeniae</name>
    <dbReference type="NCBI Taxonomy" id="1701573"/>
    <lineage>
        <taxon>Bacteria</taxon>
        <taxon>Pseudomonadati</taxon>
        <taxon>Pseudomonadota</taxon>
        <taxon>Betaproteobacteria</taxon>
        <taxon>Burkholderiales</taxon>
        <taxon>Burkholderiaceae</taxon>
        <taxon>Paraburkholderia</taxon>
    </lineage>
</organism>
<gene>
    <name evidence="1" type="ORF">BN2476_230019</name>
</gene>
<comment type="caution">
    <text evidence="1">The sequence shown here is derived from an EMBL/GenBank/DDBJ whole genome shotgun (WGS) entry which is preliminary data.</text>
</comment>
<name>A0A1N7RWJ5_9BURK</name>
<proteinExistence type="predicted"/>
<dbReference type="Proteomes" id="UP000195569">
    <property type="component" value="Unassembled WGS sequence"/>
</dbReference>
<sequence length="80" mass="9205">MENIAAEIFRKLKVDVEPGMLAREYNSGQSTQIPMLPVVSTARRRITRRIQVENRVVIYERARHARGGGPDRDEKENVND</sequence>
<reference evidence="1" key="1">
    <citation type="submission" date="2016-12" db="EMBL/GenBank/DDBJ databases">
        <authorList>
            <person name="Moulin L."/>
        </authorList>
    </citation>
    <scope>NUCLEOTIDE SEQUENCE [LARGE SCALE GENOMIC DNA]</scope>
    <source>
        <strain evidence="1">STM 7183</strain>
    </source>
</reference>
<keyword evidence="2" id="KW-1185">Reference proteome</keyword>
<evidence type="ECO:0000313" key="1">
    <source>
        <dbReference type="EMBL" id="SIT39470.1"/>
    </source>
</evidence>
<protein>
    <submittedName>
        <fullName evidence="1">Uncharacterized protein</fullName>
    </submittedName>
</protein>
<dbReference type="AlphaFoldDB" id="A0A1N7RWJ5"/>
<evidence type="ECO:0000313" key="2">
    <source>
        <dbReference type="Proteomes" id="UP000195569"/>
    </source>
</evidence>